<name>M5W4X8_PRUPE</name>
<gene>
    <name evidence="1" type="ORF">PRUPE_8G152800</name>
</gene>
<dbReference type="Proteomes" id="UP000006882">
    <property type="component" value="Chromosome G8"/>
</dbReference>
<proteinExistence type="predicted"/>
<evidence type="ECO:0000313" key="2">
    <source>
        <dbReference type="Proteomes" id="UP000006882"/>
    </source>
</evidence>
<organism evidence="1 2">
    <name type="scientific">Prunus persica</name>
    <name type="common">Peach</name>
    <name type="synonym">Amygdalus persica</name>
    <dbReference type="NCBI Taxonomy" id="3760"/>
    <lineage>
        <taxon>Eukaryota</taxon>
        <taxon>Viridiplantae</taxon>
        <taxon>Streptophyta</taxon>
        <taxon>Embryophyta</taxon>
        <taxon>Tracheophyta</taxon>
        <taxon>Spermatophyta</taxon>
        <taxon>Magnoliopsida</taxon>
        <taxon>eudicotyledons</taxon>
        <taxon>Gunneridae</taxon>
        <taxon>Pentapetalae</taxon>
        <taxon>rosids</taxon>
        <taxon>fabids</taxon>
        <taxon>Rosales</taxon>
        <taxon>Rosaceae</taxon>
        <taxon>Amygdaloideae</taxon>
        <taxon>Amygdaleae</taxon>
        <taxon>Prunus</taxon>
    </lineage>
</organism>
<dbReference type="AlphaFoldDB" id="M5W4X8"/>
<protein>
    <submittedName>
        <fullName evidence="1">Uncharacterized protein</fullName>
    </submittedName>
</protein>
<dbReference type="Gramene" id="ONH92074">
    <property type="protein sequence ID" value="ONH92074"/>
    <property type="gene ID" value="PRUPE_8G152800"/>
</dbReference>
<keyword evidence="2" id="KW-1185">Reference proteome</keyword>
<dbReference type="HOGENOM" id="CLU_2431153_0_0_1"/>
<accession>M5W4X8</accession>
<sequence length="91" mass="10828">MDPIVKWRRTIKELRCYYSFNILVVSHGLHLNFKPSLKCIYMLYKNRKHNDYLISTNEIKSISSYPFPLGNEETDENEAGKCMFSIESCKW</sequence>
<dbReference type="EMBL" id="CM007658">
    <property type="protein sequence ID" value="ONH92074.1"/>
    <property type="molecule type" value="Genomic_DNA"/>
</dbReference>
<evidence type="ECO:0000313" key="1">
    <source>
        <dbReference type="EMBL" id="ONH92074.1"/>
    </source>
</evidence>
<reference evidence="1 2" key="1">
    <citation type="journal article" date="2013" name="Nat. Genet.">
        <title>The high-quality draft genome of peach (Prunus persica) identifies unique patterns of genetic diversity, domestication and genome evolution.</title>
        <authorList>
            <consortium name="International Peach Genome Initiative"/>
            <person name="Verde I."/>
            <person name="Abbott A.G."/>
            <person name="Scalabrin S."/>
            <person name="Jung S."/>
            <person name="Shu S."/>
            <person name="Marroni F."/>
            <person name="Zhebentyayeva T."/>
            <person name="Dettori M.T."/>
            <person name="Grimwood J."/>
            <person name="Cattonaro F."/>
            <person name="Zuccolo A."/>
            <person name="Rossini L."/>
            <person name="Jenkins J."/>
            <person name="Vendramin E."/>
            <person name="Meisel L.A."/>
            <person name="Decroocq V."/>
            <person name="Sosinski B."/>
            <person name="Prochnik S."/>
            <person name="Mitros T."/>
            <person name="Policriti A."/>
            <person name="Cipriani G."/>
            <person name="Dondini L."/>
            <person name="Ficklin S."/>
            <person name="Goodstein D.M."/>
            <person name="Xuan P."/>
            <person name="Del Fabbro C."/>
            <person name="Aramini V."/>
            <person name="Copetti D."/>
            <person name="Gonzalez S."/>
            <person name="Horner D.S."/>
            <person name="Falchi R."/>
            <person name="Lucas S."/>
            <person name="Mica E."/>
            <person name="Maldonado J."/>
            <person name="Lazzari B."/>
            <person name="Bielenberg D."/>
            <person name="Pirona R."/>
            <person name="Miculan M."/>
            <person name="Barakat A."/>
            <person name="Testolin R."/>
            <person name="Stella A."/>
            <person name="Tartarini S."/>
            <person name="Tonutti P."/>
            <person name="Arus P."/>
            <person name="Orellana A."/>
            <person name="Wells C."/>
            <person name="Main D."/>
            <person name="Vizzotto G."/>
            <person name="Silva H."/>
            <person name="Salamini F."/>
            <person name="Schmutz J."/>
            <person name="Morgante M."/>
            <person name="Rokhsar D.S."/>
        </authorList>
    </citation>
    <scope>NUCLEOTIDE SEQUENCE [LARGE SCALE GENOMIC DNA]</scope>
    <source>
        <strain evidence="2">cv. Nemared</strain>
    </source>
</reference>